<comment type="caution">
    <text evidence="5">Lacks conserved residue(s) required for the propagation of feature annotation.</text>
</comment>
<comment type="subunit">
    <text evidence="5">Component of the dolichol-phosphate mannose (DPM) synthase complex.</text>
</comment>
<dbReference type="AlphaFoldDB" id="A0A8D2M017"/>
<evidence type="ECO:0000256" key="2">
    <source>
        <dbReference type="ARBA" id="ARBA00022692"/>
    </source>
</evidence>
<evidence type="ECO:0000256" key="4">
    <source>
        <dbReference type="ARBA" id="ARBA00023136"/>
    </source>
</evidence>
<evidence type="ECO:0000256" key="1">
    <source>
        <dbReference type="ARBA" id="ARBA00004141"/>
    </source>
</evidence>
<dbReference type="Proteomes" id="UP000694413">
    <property type="component" value="Unassembled WGS sequence"/>
</dbReference>
<comment type="pathway">
    <text evidence="5">Protein modification; protein glycosylation.</text>
</comment>
<organism evidence="6 7">
    <name type="scientific">Zonotrichia albicollis</name>
    <name type="common">White-throated sparrow</name>
    <name type="synonym">Fringilla albicollis</name>
    <dbReference type="NCBI Taxonomy" id="44394"/>
    <lineage>
        <taxon>Eukaryota</taxon>
        <taxon>Metazoa</taxon>
        <taxon>Chordata</taxon>
        <taxon>Craniata</taxon>
        <taxon>Vertebrata</taxon>
        <taxon>Euteleostomi</taxon>
        <taxon>Archelosauria</taxon>
        <taxon>Archosauria</taxon>
        <taxon>Dinosauria</taxon>
        <taxon>Saurischia</taxon>
        <taxon>Theropoda</taxon>
        <taxon>Coelurosauria</taxon>
        <taxon>Aves</taxon>
        <taxon>Neognathae</taxon>
        <taxon>Neoaves</taxon>
        <taxon>Telluraves</taxon>
        <taxon>Australaves</taxon>
        <taxon>Passeriformes</taxon>
        <taxon>Passerellidae</taxon>
        <taxon>Zonotrichia</taxon>
    </lineage>
</organism>
<comment type="similarity">
    <text evidence="5">Belongs to the DPM2 family.</text>
</comment>
<evidence type="ECO:0000256" key="3">
    <source>
        <dbReference type="ARBA" id="ARBA00022989"/>
    </source>
</evidence>
<keyword evidence="4 5" id="KW-0472">Membrane</keyword>
<dbReference type="InterPro" id="IPR009914">
    <property type="entry name" value="DPM2"/>
</dbReference>
<evidence type="ECO:0000313" key="6">
    <source>
        <dbReference type="Ensembl" id="ENSZALP00000001073.1"/>
    </source>
</evidence>
<dbReference type="GO" id="GO:0005789">
    <property type="term" value="C:endoplasmic reticulum membrane"/>
    <property type="evidence" value="ECO:0007669"/>
    <property type="project" value="UniProtKB-SubCell"/>
</dbReference>
<reference evidence="6" key="1">
    <citation type="submission" date="2025-08" db="UniProtKB">
        <authorList>
            <consortium name="Ensembl"/>
        </authorList>
    </citation>
    <scope>IDENTIFICATION</scope>
</reference>
<evidence type="ECO:0000256" key="5">
    <source>
        <dbReference type="RuleBase" id="RU365084"/>
    </source>
</evidence>
<protein>
    <recommendedName>
        <fullName evidence="5">Dolichol phosphate-mannose biosynthesis regulatory protein</fullName>
    </recommendedName>
</protein>
<comment type="function">
    <text evidence="5">Regulatory subunit of the dolichol-phosphate mannose (DPM) synthase complex; essential for the ER localization.</text>
</comment>
<keyword evidence="2 5" id="KW-0812">Transmembrane</keyword>
<comment type="subcellular location">
    <subcellularLocation>
        <location evidence="5">Endoplasmic reticulum membrane</location>
        <topology evidence="5">Multi-pass membrane protein</topology>
    </subcellularLocation>
    <subcellularLocation>
        <location evidence="1">Membrane</location>
        <topology evidence="1">Multi-pass membrane protein</topology>
    </subcellularLocation>
</comment>
<dbReference type="Pfam" id="PF07297">
    <property type="entry name" value="DPM2"/>
    <property type="match status" value="1"/>
</dbReference>
<name>A0A8D2M017_ZONAL</name>
<dbReference type="Ensembl" id="ENSZALT00000002016.1">
    <property type="protein sequence ID" value="ENSZALP00000001073.1"/>
    <property type="gene ID" value="ENSZALG00000001313.1"/>
</dbReference>
<dbReference type="GO" id="GO:0030234">
    <property type="term" value="F:enzyme regulator activity"/>
    <property type="evidence" value="ECO:0007669"/>
    <property type="project" value="UniProtKB-UniRule"/>
</dbReference>
<keyword evidence="7" id="KW-1185">Reference proteome</keyword>
<proteinExistence type="inferred from homology"/>
<dbReference type="GO" id="GO:0180047">
    <property type="term" value="P:dolichol phosphate mannose biosynthetic process"/>
    <property type="evidence" value="ECO:0007669"/>
    <property type="project" value="InterPro"/>
</dbReference>
<evidence type="ECO:0000313" key="7">
    <source>
        <dbReference type="Proteomes" id="UP000694413"/>
    </source>
</evidence>
<sequence>MCATATDQLVGFGLVTFSLVLFVYYTLWIIVLVRGSSGQYNPSHSILRCFPALCSGDDVAVCPKDF</sequence>
<accession>A0A8D2M017</accession>
<keyword evidence="5" id="KW-0256">Endoplasmic reticulum</keyword>
<keyword evidence="3 5" id="KW-1133">Transmembrane helix</keyword>
<feature type="transmembrane region" description="Helical" evidence="5">
    <location>
        <begin position="12"/>
        <end position="33"/>
    </location>
</feature>
<dbReference type="UniPathway" id="UPA00378"/>
<reference evidence="6" key="2">
    <citation type="submission" date="2025-09" db="UniProtKB">
        <authorList>
            <consortium name="Ensembl"/>
        </authorList>
    </citation>
    <scope>IDENTIFICATION</scope>
</reference>